<dbReference type="Proteomes" id="UP001338582">
    <property type="component" value="Chromosome 1"/>
</dbReference>
<keyword evidence="3" id="KW-1185">Reference proteome</keyword>
<feature type="transmembrane region" description="Helical" evidence="1">
    <location>
        <begin position="205"/>
        <end position="226"/>
    </location>
</feature>
<proteinExistence type="predicted"/>
<dbReference type="EMBL" id="CP138894">
    <property type="protein sequence ID" value="WPK23945.1"/>
    <property type="molecule type" value="Genomic_DNA"/>
</dbReference>
<dbReference type="RefSeq" id="XP_062876329.1">
    <property type="nucleotide sequence ID" value="XM_063020259.1"/>
</dbReference>
<protein>
    <submittedName>
        <fullName evidence="2">Uncharacterized protein</fullName>
    </submittedName>
</protein>
<dbReference type="AlphaFoldDB" id="A0AAX4H613"/>
<evidence type="ECO:0000313" key="3">
    <source>
        <dbReference type="Proteomes" id="UP001338582"/>
    </source>
</evidence>
<organism evidence="2 3">
    <name type="scientific">Australozyma saopauloensis</name>
    <dbReference type="NCBI Taxonomy" id="291208"/>
    <lineage>
        <taxon>Eukaryota</taxon>
        <taxon>Fungi</taxon>
        <taxon>Dikarya</taxon>
        <taxon>Ascomycota</taxon>
        <taxon>Saccharomycotina</taxon>
        <taxon>Pichiomycetes</taxon>
        <taxon>Metschnikowiaceae</taxon>
        <taxon>Australozyma</taxon>
    </lineage>
</organism>
<keyword evidence="1" id="KW-0812">Transmembrane</keyword>
<dbReference type="KEGG" id="asau:88172261"/>
<accession>A0AAX4H613</accession>
<reference evidence="2 3" key="1">
    <citation type="submission" date="2023-10" db="EMBL/GenBank/DDBJ databases">
        <title>Draft Genome Sequence of Candida saopaulonensis from a very Premature Infant with Sepsis.</title>
        <authorList>
            <person name="Ning Y."/>
            <person name="Dai R."/>
            <person name="Xiao M."/>
            <person name="Xu Y."/>
            <person name="Yan Q."/>
            <person name="Zhang L."/>
        </authorList>
    </citation>
    <scope>NUCLEOTIDE SEQUENCE [LARGE SCALE GENOMIC DNA]</scope>
    <source>
        <strain evidence="2 3">19XY460</strain>
    </source>
</reference>
<evidence type="ECO:0000256" key="1">
    <source>
        <dbReference type="SAM" id="Phobius"/>
    </source>
</evidence>
<sequence length="232" mass="25092">MLRSIAATPRLAAAARSSYRTLSILATRLAKNDSSTIDSYKLPSQTSINEWEFKYDFVPKVAEPKVPPVSKEAIQQEKAQVKKQQVEKELLSKEQHLSIKVEANHASVVHGGEAVGAEPELLQDRASEPVDAQSPVQEAAKIDSSKYQQLSLNENINNSSVVNMSQSRAVDHNSGTVDVPPEIHDAEEAEKATQKPPLSAQAESGFSPVTMLAVLGLGGVAGYFAFNGKEKK</sequence>
<keyword evidence="1" id="KW-0472">Membrane</keyword>
<dbReference type="GeneID" id="88172261"/>
<name>A0AAX4H613_9ASCO</name>
<gene>
    <name evidence="2" type="ORF">PUMCH_001195</name>
</gene>
<keyword evidence="1" id="KW-1133">Transmembrane helix</keyword>
<evidence type="ECO:0000313" key="2">
    <source>
        <dbReference type="EMBL" id="WPK23945.1"/>
    </source>
</evidence>